<accession>A0ABS2LP49</accession>
<keyword evidence="4" id="KW-1133">Transmembrane helix</keyword>
<feature type="transmembrane region" description="Helical" evidence="4">
    <location>
        <begin position="98"/>
        <end position="122"/>
    </location>
</feature>
<gene>
    <name evidence="6" type="ORF">JOD64_000661</name>
</gene>
<dbReference type="CDD" id="cd16917">
    <property type="entry name" value="HATPase_UhpB-NarQ-NarX-like"/>
    <property type="match status" value="1"/>
</dbReference>
<evidence type="ECO:0000313" key="6">
    <source>
        <dbReference type="EMBL" id="MBM7489439.1"/>
    </source>
</evidence>
<feature type="domain" description="Signal transduction histidine kinase subgroup 3 dimerisation and phosphoacceptor" evidence="5">
    <location>
        <begin position="179"/>
        <end position="245"/>
    </location>
</feature>
<feature type="transmembrane region" description="Helical" evidence="4">
    <location>
        <begin position="71"/>
        <end position="92"/>
    </location>
</feature>
<dbReference type="Proteomes" id="UP000764837">
    <property type="component" value="Unassembled WGS sequence"/>
</dbReference>
<evidence type="ECO:0000256" key="1">
    <source>
        <dbReference type="ARBA" id="ARBA00022679"/>
    </source>
</evidence>
<dbReference type="GO" id="GO:0004673">
    <property type="term" value="F:protein histidine kinase activity"/>
    <property type="evidence" value="ECO:0007669"/>
    <property type="project" value="UniProtKB-EC"/>
</dbReference>
<dbReference type="InterPro" id="IPR050482">
    <property type="entry name" value="Sensor_HK_TwoCompSys"/>
</dbReference>
<keyword evidence="2 6" id="KW-0418">Kinase</keyword>
<dbReference type="RefSeq" id="WP_204940832.1">
    <property type="nucleotide sequence ID" value="NZ_JAFBBP010000001.1"/>
</dbReference>
<dbReference type="InterPro" id="IPR011712">
    <property type="entry name" value="Sig_transdc_His_kin_sub3_dim/P"/>
</dbReference>
<protein>
    <submittedName>
        <fullName evidence="6">Two-component system sensor histidine kinase DesK</fullName>
        <ecNumber evidence="6">2.7.13.3</ecNumber>
    </submittedName>
</protein>
<dbReference type="Gene3D" id="3.30.565.10">
    <property type="entry name" value="Histidine kinase-like ATPase, C-terminal domain"/>
    <property type="match status" value="1"/>
</dbReference>
<dbReference type="Pfam" id="PF07730">
    <property type="entry name" value="HisKA_3"/>
    <property type="match status" value="1"/>
</dbReference>
<evidence type="ECO:0000313" key="7">
    <source>
        <dbReference type="Proteomes" id="UP000764837"/>
    </source>
</evidence>
<dbReference type="PANTHER" id="PTHR24421:SF63">
    <property type="entry name" value="SENSOR HISTIDINE KINASE DESK"/>
    <property type="match status" value="1"/>
</dbReference>
<feature type="transmembrane region" description="Helical" evidence="4">
    <location>
        <begin position="134"/>
        <end position="154"/>
    </location>
</feature>
<dbReference type="InterPro" id="IPR036890">
    <property type="entry name" value="HATPase_C_sf"/>
</dbReference>
<dbReference type="EC" id="2.7.13.3" evidence="6"/>
<keyword evidence="7" id="KW-1185">Reference proteome</keyword>
<evidence type="ECO:0000256" key="3">
    <source>
        <dbReference type="ARBA" id="ARBA00023012"/>
    </source>
</evidence>
<proteinExistence type="predicted"/>
<dbReference type="PANTHER" id="PTHR24421">
    <property type="entry name" value="NITRATE/NITRITE SENSOR PROTEIN NARX-RELATED"/>
    <property type="match status" value="1"/>
</dbReference>
<evidence type="ECO:0000259" key="5">
    <source>
        <dbReference type="Pfam" id="PF07730"/>
    </source>
</evidence>
<keyword evidence="1 6" id="KW-0808">Transferase</keyword>
<comment type="caution">
    <text evidence="6">The sequence shown here is derived from an EMBL/GenBank/DDBJ whole genome shotgun (WGS) entry which is preliminary data.</text>
</comment>
<sequence length="382" mass="40561">MRTGPTASRLARAVVATVVTGLSLVALLNIIEAAQEPRAVVLALVSMGGLLSLQLFFLTDRARRLAGPARLGLLIAQSLLGFLPFLVFGQSWVGMPGFVAGSFLLMLAPPRSVVAFAATVFGTMVIQSAMTTEVLLVAYTTVSTVLTGLIVYGLSQMSILVGELHTTRTELARLAVIRERLRFSRDLHDLLGYSLSAVTLKSELTRRLVVRNPDRALAELDDILGISRQALADVRELASGYRDMSLGDEARSAQSVLAAAGIRVRMEIDHPALPQAVSTVLATVLREGVTNLLRHSRARNCEVLVSEQGGRVLFTIANDGADQGPGLPSEHGGSGLRNLADRAGALGGRLVTCCSPDGWFRLRAELPVSLPAAVEAPAQLAS</sequence>
<name>A0ABS2LP49_9ACTN</name>
<feature type="transmembrane region" description="Helical" evidence="4">
    <location>
        <begin position="12"/>
        <end position="31"/>
    </location>
</feature>
<keyword evidence="3" id="KW-0902">Two-component regulatory system</keyword>
<dbReference type="EMBL" id="JAFBBP010000001">
    <property type="protein sequence ID" value="MBM7489439.1"/>
    <property type="molecule type" value="Genomic_DNA"/>
</dbReference>
<evidence type="ECO:0000256" key="2">
    <source>
        <dbReference type="ARBA" id="ARBA00022777"/>
    </source>
</evidence>
<dbReference type="Gene3D" id="1.20.5.1930">
    <property type="match status" value="1"/>
</dbReference>
<feature type="transmembrane region" description="Helical" evidence="4">
    <location>
        <begin position="37"/>
        <end position="59"/>
    </location>
</feature>
<dbReference type="SUPFAM" id="SSF55874">
    <property type="entry name" value="ATPase domain of HSP90 chaperone/DNA topoisomerase II/histidine kinase"/>
    <property type="match status" value="1"/>
</dbReference>
<organism evidence="6 7">
    <name type="scientific">Micromonospora luteifusca</name>
    <dbReference type="NCBI Taxonomy" id="709860"/>
    <lineage>
        <taxon>Bacteria</taxon>
        <taxon>Bacillati</taxon>
        <taxon>Actinomycetota</taxon>
        <taxon>Actinomycetes</taxon>
        <taxon>Micromonosporales</taxon>
        <taxon>Micromonosporaceae</taxon>
        <taxon>Micromonospora</taxon>
    </lineage>
</organism>
<reference evidence="6 7" key="1">
    <citation type="submission" date="2021-01" db="EMBL/GenBank/DDBJ databases">
        <title>Sequencing the genomes of 1000 actinobacteria strains.</title>
        <authorList>
            <person name="Klenk H.-P."/>
        </authorList>
    </citation>
    <scope>NUCLEOTIDE SEQUENCE [LARGE SCALE GENOMIC DNA]</scope>
    <source>
        <strain evidence="6 7">DSM 100204</strain>
    </source>
</reference>
<evidence type="ECO:0000256" key="4">
    <source>
        <dbReference type="SAM" id="Phobius"/>
    </source>
</evidence>
<keyword evidence="4" id="KW-0472">Membrane</keyword>
<keyword evidence="4" id="KW-0812">Transmembrane</keyword>